<evidence type="ECO:0000313" key="1">
    <source>
        <dbReference type="EMBL" id="MEL5992858.1"/>
    </source>
</evidence>
<dbReference type="Proteomes" id="UP001479606">
    <property type="component" value="Unassembled WGS sequence"/>
</dbReference>
<keyword evidence="2" id="KW-1185">Reference proteome</keyword>
<organism evidence="1 2">
    <name type="scientific">Hymenobacter segetis</name>
    <dbReference type="NCBI Taxonomy" id="2025509"/>
    <lineage>
        <taxon>Bacteria</taxon>
        <taxon>Pseudomonadati</taxon>
        <taxon>Bacteroidota</taxon>
        <taxon>Cytophagia</taxon>
        <taxon>Cytophagales</taxon>
        <taxon>Hymenobacteraceae</taxon>
        <taxon>Hymenobacter</taxon>
    </lineage>
</organism>
<comment type="caution">
    <text evidence="1">The sequence shown here is derived from an EMBL/GenBank/DDBJ whole genome shotgun (WGS) entry which is preliminary data.</text>
</comment>
<name>A0ABU9LSH0_9BACT</name>
<sequence length="298" mass="33471">MPTLPKTASTIVTGHSVKPYLSLDHMVAFALSAAYKALHGWLRGQPHDELALLNRLTEELRYGTCPEWPETARSLIYDLRRQLFVLHKRGGKQSGDDGGTDAYGADLAITLNIFSRPLSIDGPAGPSVFSKTALFQLKTDENFRTKLERRQLLQPRGLAGHSFVLYADETKAEFRVQSTRETIKQLGPEPAELKGEKPHDVFTHDWQTLAEWLVSWLTCQVGEFSTDGQRQIIEQALDRFGIWREDASSPLIRFRQNAKRPTPADYESLAGVGNTDLPLTASWLVIDIYSFASPNDFQ</sequence>
<proteinExistence type="predicted"/>
<dbReference type="EMBL" id="JBCEVZ010000002">
    <property type="protein sequence ID" value="MEL5992858.1"/>
    <property type="molecule type" value="Genomic_DNA"/>
</dbReference>
<gene>
    <name evidence="1" type="ORF">AAFH49_01470</name>
</gene>
<reference evidence="1 2" key="1">
    <citation type="journal article" date="2018" name="Arch. Microbiol.">
        <title>Hymenobacter segetis sp. nov., isolated from soil.</title>
        <authorList>
            <person name="Ten L.N."/>
            <person name="Lim S.J."/>
            <person name="Kim B.O."/>
            <person name="Kang I.K."/>
            <person name="Jung H.Y."/>
        </authorList>
    </citation>
    <scope>NUCLEOTIDE SEQUENCE [LARGE SCALE GENOMIC DNA]</scope>
    <source>
        <strain evidence="1 2">S7-3-11</strain>
    </source>
</reference>
<dbReference type="RefSeq" id="WP_342295445.1">
    <property type="nucleotide sequence ID" value="NZ_JBCEVZ010000002.1"/>
</dbReference>
<protein>
    <submittedName>
        <fullName evidence="1">Uncharacterized protein</fullName>
    </submittedName>
</protein>
<accession>A0ABU9LSH0</accession>
<evidence type="ECO:0000313" key="2">
    <source>
        <dbReference type="Proteomes" id="UP001479606"/>
    </source>
</evidence>